<evidence type="ECO:0000256" key="1">
    <source>
        <dbReference type="SAM" id="MobiDB-lite"/>
    </source>
</evidence>
<evidence type="ECO:0000313" key="2">
    <source>
        <dbReference type="EMBL" id="EFX68444.1"/>
    </source>
</evidence>
<name>E9HIK4_DAPPU</name>
<dbReference type="PhylomeDB" id="E9HIK4"/>
<dbReference type="InParanoid" id="E9HIK4"/>
<dbReference type="AlphaFoldDB" id="E9HIK4"/>
<feature type="region of interest" description="Disordered" evidence="1">
    <location>
        <begin position="225"/>
        <end position="261"/>
    </location>
</feature>
<accession>E9HIK4</accession>
<dbReference type="OrthoDB" id="6377450at2759"/>
<evidence type="ECO:0000313" key="3">
    <source>
        <dbReference type="Proteomes" id="UP000000305"/>
    </source>
</evidence>
<feature type="compositionally biased region" description="Basic and acidic residues" evidence="1">
    <location>
        <begin position="247"/>
        <end position="261"/>
    </location>
</feature>
<keyword evidence="3" id="KW-1185">Reference proteome</keyword>
<feature type="compositionally biased region" description="Acidic residues" evidence="1">
    <location>
        <begin position="234"/>
        <end position="246"/>
    </location>
</feature>
<dbReference type="Proteomes" id="UP000000305">
    <property type="component" value="Unassembled WGS sequence"/>
</dbReference>
<dbReference type="EMBL" id="GL732655">
    <property type="protein sequence ID" value="EFX68444.1"/>
    <property type="molecule type" value="Genomic_DNA"/>
</dbReference>
<organism evidence="2 3">
    <name type="scientific">Daphnia pulex</name>
    <name type="common">Water flea</name>
    <dbReference type="NCBI Taxonomy" id="6669"/>
    <lineage>
        <taxon>Eukaryota</taxon>
        <taxon>Metazoa</taxon>
        <taxon>Ecdysozoa</taxon>
        <taxon>Arthropoda</taxon>
        <taxon>Crustacea</taxon>
        <taxon>Branchiopoda</taxon>
        <taxon>Diplostraca</taxon>
        <taxon>Cladocera</taxon>
        <taxon>Anomopoda</taxon>
        <taxon>Daphniidae</taxon>
        <taxon>Daphnia</taxon>
    </lineage>
</organism>
<dbReference type="KEGG" id="dpx:DAPPUDRAFT_330115"/>
<gene>
    <name evidence="2" type="ORF">DAPPUDRAFT_330115</name>
</gene>
<proteinExistence type="predicted"/>
<reference evidence="2 3" key="1">
    <citation type="journal article" date="2011" name="Science">
        <title>The ecoresponsive genome of Daphnia pulex.</title>
        <authorList>
            <person name="Colbourne J.K."/>
            <person name="Pfrender M.E."/>
            <person name="Gilbert D."/>
            <person name="Thomas W.K."/>
            <person name="Tucker A."/>
            <person name="Oakley T.H."/>
            <person name="Tokishita S."/>
            <person name="Aerts A."/>
            <person name="Arnold G.J."/>
            <person name="Basu M.K."/>
            <person name="Bauer D.J."/>
            <person name="Caceres C.E."/>
            <person name="Carmel L."/>
            <person name="Casola C."/>
            <person name="Choi J.H."/>
            <person name="Detter J.C."/>
            <person name="Dong Q."/>
            <person name="Dusheyko S."/>
            <person name="Eads B.D."/>
            <person name="Frohlich T."/>
            <person name="Geiler-Samerotte K.A."/>
            <person name="Gerlach D."/>
            <person name="Hatcher P."/>
            <person name="Jogdeo S."/>
            <person name="Krijgsveld J."/>
            <person name="Kriventseva E.V."/>
            <person name="Kultz D."/>
            <person name="Laforsch C."/>
            <person name="Lindquist E."/>
            <person name="Lopez J."/>
            <person name="Manak J.R."/>
            <person name="Muller J."/>
            <person name="Pangilinan J."/>
            <person name="Patwardhan R.P."/>
            <person name="Pitluck S."/>
            <person name="Pritham E.J."/>
            <person name="Rechtsteiner A."/>
            <person name="Rho M."/>
            <person name="Rogozin I.B."/>
            <person name="Sakarya O."/>
            <person name="Salamov A."/>
            <person name="Schaack S."/>
            <person name="Shapiro H."/>
            <person name="Shiga Y."/>
            <person name="Skalitzky C."/>
            <person name="Smith Z."/>
            <person name="Souvorov A."/>
            <person name="Sung W."/>
            <person name="Tang Z."/>
            <person name="Tsuchiya D."/>
            <person name="Tu H."/>
            <person name="Vos H."/>
            <person name="Wang M."/>
            <person name="Wolf Y.I."/>
            <person name="Yamagata H."/>
            <person name="Yamada T."/>
            <person name="Ye Y."/>
            <person name="Shaw J.R."/>
            <person name="Andrews J."/>
            <person name="Crease T.J."/>
            <person name="Tang H."/>
            <person name="Lucas S.M."/>
            <person name="Robertson H.M."/>
            <person name="Bork P."/>
            <person name="Koonin E.V."/>
            <person name="Zdobnov E.M."/>
            <person name="Grigoriev I.V."/>
            <person name="Lynch M."/>
            <person name="Boore J.L."/>
        </authorList>
    </citation>
    <scope>NUCLEOTIDE SEQUENCE [LARGE SCALE GENOMIC DNA]</scope>
</reference>
<dbReference type="HOGENOM" id="CLU_1066567_0_0_1"/>
<sequence>MKFTRKISKRSIKRREEKTISDLDGDIMLKLPEILEQLKVEARKCLNKRISAKTLLSVSQKNLEGIHLMIKYIKNQISKGIDASKKRIELKKQMGKYVEKATKFIAVINSQLNGCVVSMDDYYRGVFPWQSAYEISFQQNFSLIDAWMLAQRSKEDISQVKDEMIKFESGLNDTKQKLEAEFEKHVKSDNVLLRGKAFVMKQEIRGLSRILQDCDHWSSDLTSSIVGDEHDVSDSESSDDDMEEFNEQVKDDESEMTKKTR</sequence>
<protein>
    <submittedName>
        <fullName evidence="2">Uncharacterized protein</fullName>
    </submittedName>
</protein>